<evidence type="ECO:0008006" key="3">
    <source>
        <dbReference type="Google" id="ProtNLM"/>
    </source>
</evidence>
<dbReference type="Proteomes" id="UP001187531">
    <property type="component" value="Unassembled WGS sequence"/>
</dbReference>
<accession>A0AA88L3L6</accession>
<dbReference type="AlphaFoldDB" id="A0AA88L3L6"/>
<gene>
    <name evidence="1" type="ORF">QYM36_006401</name>
</gene>
<keyword evidence="2" id="KW-1185">Reference proteome</keyword>
<dbReference type="PANTHER" id="PTHR45913">
    <property type="entry name" value="EPM2A-INTERACTING PROTEIN 1"/>
    <property type="match status" value="1"/>
</dbReference>
<organism evidence="1 2">
    <name type="scientific">Artemia franciscana</name>
    <name type="common">Brine shrimp</name>
    <name type="synonym">Artemia sanfranciscana</name>
    <dbReference type="NCBI Taxonomy" id="6661"/>
    <lineage>
        <taxon>Eukaryota</taxon>
        <taxon>Metazoa</taxon>
        <taxon>Ecdysozoa</taxon>
        <taxon>Arthropoda</taxon>
        <taxon>Crustacea</taxon>
        <taxon>Branchiopoda</taxon>
        <taxon>Anostraca</taxon>
        <taxon>Artemiidae</taxon>
        <taxon>Artemia</taxon>
    </lineage>
</organism>
<dbReference type="EMBL" id="JAVRJZ010000010">
    <property type="protein sequence ID" value="KAK2717613.1"/>
    <property type="molecule type" value="Genomic_DNA"/>
</dbReference>
<name>A0AA88L3L6_ARTSF</name>
<evidence type="ECO:0000313" key="2">
    <source>
        <dbReference type="Proteomes" id="UP001187531"/>
    </source>
</evidence>
<comment type="caution">
    <text evidence="1">The sequence shown here is derived from an EMBL/GenBank/DDBJ whole genome shotgun (WGS) entry which is preliminary data.</text>
</comment>
<dbReference type="PANTHER" id="PTHR45913:SF19">
    <property type="entry name" value="LOW QUALITY PROTEIN: ZINC FINGER BED DOMAIN-CONTAINING PROTEIN 5-LIKE"/>
    <property type="match status" value="1"/>
</dbReference>
<proteinExistence type="predicted"/>
<sequence length="170" mass="19893">MFSSVDNFVIEKIYRKTFIAKTIVDHLKALEVQFQTYFILNIDLQKIVWIPKPFWIGLSEIDHLPLKAKEEFAELSCDSNLKLQYRKKPLTEFWIGIRTEFPTIADMALNVLLPFNTTYLCEVTFSALTHIKSQYRSAIKNVEEVLRPAVSNITPRFDFLCNKKQVHPTH</sequence>
<evidence type="ECO:0000313" key="1">
    <source>
        <dbReference type="EMBL" id="KAK2717613.1"/>
    </source>
</evidence>
<reference evidence="1" key="1">
    <citation type="submission" date="2023-07" db="EMBL/GenBank/DDBJ databases">
        <title>Chromosome-level genome assembly of Artemia franciscana.</title>
        <authorList>
            <person name="Jo E."/>
        </authorList>
    </citation>
    <scope>NUCLEOTIDE SEQUENCE</scope>
    <source>
        <tissue evidence="1">Whole body</tissue>
    </source>
</reference>
<protein>
    <recommendedName>
        <fullName evidence="3">SCAN domain-containing protein 3</fullName>
    </recommendedName>
</protein>